<name>A0A919NGT1_9ACTN</name>
<sequence length="121" mass="12334">MGPVRVAAENGKLIHVTAVARVLPRNWDGHRLLRFLAGLAMLALAFTSPVPATPMAPPAAVTAEASTTVAVSESAPAPSAVRVLPAPRPTPAVAIIVLVSLVVLVGVSTRIRGERAPPAIG</sequence>
<keyword evidence="3" id="KW-1185">Reference proteome</keyword>
<accession>A0A919NGT1</accession>
<feature type="transmembrane region" description="Helical" evidence="1">
    <location>
        <begin position="32"/>
        <end position="50"/>
    </location>
</feature>
<reference evidence="2" key="1">
    <citation type="submission" date="2021-01" db="EMBL/GenBank/DDBJ databases">
        <title>Whole genome shotgun sequence of Actinoplanes tereljensis NBRC 105297.</title>
        <authorList>
            <person name="Komaki H."/>
            <person name="Tamura T."/>
        </authorList>
    </citation>
    <scope>NUCLEOTIDE SEQUENCE</scope>
    <source>
        <strain evidence="2">NBRC 105297</strain>
    </source>
</reference>
<gene>
    <name evidence="2" type="ORF">Ate02nite_04320</name>
</gene>
<organism evidence="2 3">
    <name type="scientific">Paractinoplanes tereljensis</name>
    <dbReference type="NCBI Taxonomy" id="571912"/>
    <lineage>
        <taxon>Bacteria</taxon>
        <taxon>Bacillati</taxon>
        <taxon>Actinomycetota</taxon>
        <taxon>Actinomycetes</taxon>
        <taxon>Micromonosporales</taxon>
        <taxon>Micromonosporaceae</taxon>
        <taxon>Paractinoplanes</taxon>
    </lineage>
</organism>
<keyword evidence="1" id="KW-1133">Transmembrane helix</keyword>
<comment type="caution">
    <text evidence="2">The sequence shown here is derived from an EMBL/GenBank/DDBJ whole genome shotgun (WGS) entry which is preliminary data.</text>
</comment>
<keyword evidence="1" id="KW-0472">Membrane</keyword>
<dbReference type="Proteomes" id="UP000623608">
    <property type="component" value="Unassembled WGS sequence"/>
</dbReference>
<dbReference type="EMBL" id="BOMY01000002">
    <property type="protein sequence ID" value="GIF17702.1"/>
    <property type="molecule type" value="Genomic_DNA"/>
</dbReference>
<feature type="transmembrane region" description="Helical" evidence="1">
    <location>
        <begin position="92"/>
        <end position="111"/>
    </location>
</feature>
<protein>
    <submittedName>
        <fullName evidence="2">Uncharacterized protein</fullName>
    </submittedName>
</protein>
<proteinExistence type="predicted"/>
<evidence type="ECO:0000313" key="3">
    <source>
        <dbReference type="Proteomes" id="UP000623608"/>
    </source>
</evidence>
<evidence type="ECO:0000313" key="2">
    <source>
        <dbReference type="EMBL" id="GIF17702.1"/>
    </source>
</evidence>
<keyword evidence="1" id="KW-0812">Transmembrane</keyword>
<evidence type="ECO:0000256" key="1">
    <source>
        <dbReference type="SAM" id="Phobius"/>
    </source>
</evidence>
<dbReference type="AlphaFoldDB" id="A0A919NGT1"/>